<evidence type="ECO:0000259" key="2">
    <source>
        <dbReference type="PROSITE" id="PS51077"/>
    </source>
</evidence>
<evidence type="ECO:0000256" key="1">
    <source>
        <dbReference type="SAM" id="MobiDB-lite"/>
    </source>
</evidence>
<dbReference type="GO" id="GO:0003677">
    <property type="term" value="F:DNA binding"/>
    <property type="evidence" value="ECO:0007669"/>
    <property type="project" value="InterPro"/>
</dbReference>
<dbReference type="AlphaFoldDB" id="A0A6G4WXU0"/>
<dbReference type="InterPro" id="IPR036390">
    <property type="entry name" value="WH_DNA-bd_sf"/>
</dbReference>
<keyword evidence="4" id="KW-1185">Reference proteome</keyword>
<evidence type="ECO:0000313" key="3">
    <source>
        <dbReference type="EMBL" id="NGO69427.1"/>
    </source>
</evidence>
<dbReference type="Gene3D" id="1.10.10.10">
    <property type="entry name" value="Winged helix-like DNA-binding domain superfamily/Winged helix DNA-binding domain"/>
    <property type="match status" value="1"/>
</dbReference>
<dbReference type="InterPro" id="IPR005471">
    <property type="entry name" value="Tscrpt_reg_IclR_N"/>
</dbReference>
<accession>A0A6G4WXU0</accession>
<dbReference type="Proteomes" id="UP000477722">
    <property type="component" value="Unassembled WGS sequence"/>
</dbReference>
<feature type="region of interest" description="Disordered" evidence="1">
    <location>
        <begin position="81"/>
        <end position="100"/>
    </location>
</feature>
<reference evidence="3 4" key="1">
    <citation type="submission" date="2020-02" db="EMBL/GenBank/DDBJ databases">
        <title>Whole-genome analyses of novel actinobacteria.</title>
        <authorList>
            <person name="Sahin N."/>
            <person name="Tatar D."/>
        </authorList>
    </citation>
    <scope>NUCLEOTIDE SEQUENCE [LARGE SCALE GENOMIC DNA]</scope>
    <source>
        <strain evidence="3 4">SB3404</strain>
    </source>
</reference>
<comment type="caution">
    <text evidence="3">The sequence shown here is derived from an EMBL/GenBank/DDBJ whole genome shotgun (WGS) entry which is preliminary data.</text>
</comment>
<dbReference type="PROSITE" id="PS51077">
    <property type="entry name" value="HTH_ICLR"/>
    <property type="match status" value="1"/>
</dbReference>
<sequence length="100" mass="10729">MKRALLREFARHETGADVTEPASAVGLSRPTAFRILNSLEQTGFVDRNAAKYTLGWEFSRLAPGPCSRCTARWSSWCGSCGRAGRGSGPADRAGPVASRT</sequence>
<dbReference type="SUPFAM" id="SSF46785">
    <property type="entry name" value="Winged helix' DNA-binding domain"/>
    <property type="match status" value="1"/>
</dbReference>
<dbReference type="InterPro" id="IPR036388">
    <property type="entry name" value="WH-like_DNA-bd_sf"/>
</dbReference>
<feature type="domain" description="HTH iclR-type" evidence="2">
    <location>
        <begin position="1"/>
        <end position="56"/>
    </location>
</feature>
<name>A0A6G4WXU0_9ACTN</name>
<dbReference type="Pfam" id="PF09339">
    <property type="entry name" value="HTH_IclR"/>
    <property type="match status" value="1"/>
</dbReference>
<gene>
    <name evidence="3" type="ORF">G5C65_13905</name>
</gene>
<proteinExistence type="predicted"/>
<organism evidence="3 4">
    <name type="scientific">Streptomyces boncukensis</name>
    <dbReference type="NCBI Taxonomy" id="2711219"/>
    <lineage>
        <taxon>Bacteria</taxon>
        <taxon>Bacillati</taxon>
        <taxon>Actinomycetota</taxon>
        <taxon>Actinomycetes</taxon>
        <taxon>Kitasatosporales</taxon>
        <taxon>Streptomycetaceae</taxon>
        <taxon>Streptomyces</taxon>
    </lineage>
</organism>
<dbReference type="EMBL" id="JAAKZZ010000116">
    <property type="protein sequence ID" value="NGO69427.1"/>
    <property type="molecule type" value="Genomic_DNA"/>
</dbReference>
<protein>
    <submittedName>
        <fullName evidence="3">Helix-turn-helix domain-containing protein</fullName>
    </submittedName>
</protein>
<dbReference type="SMART" id="SM00346">
    <property type="entry name" value="HTH_ICLR"/>
    <property type="match status" value="1"/>
</dbReference>
<dbReference type="GO" id="GO:0006355">
    <property type="term" value="P:regulation of DNA-templated transcription"/>
    <property type="evidence" value="ECO:0007669"/>
    <property type="project" value="InterPro"/>
</dbReference>
<evidence type="ECO:0000313" key="4">
    <source>
        <dbReference type="Proteomes" id="UP000477722"/>
    </source>
</evidence>